<dbReference type="InterPro" id="IPR005215">
    <property type="entry name" value="Trig_fac"/>
</dbReference>
<organism evidence="1">
    <name type="scientific">Prunus dulcis</name>
    <name type="common">Almond</name>
    <name type="synonym">Amygdalus dulcis</name>
    <dbReference type="NCBI Taxonomy" id="3755"/>
    <lineage>
        <taxon>Eukaryota</taxon>
        <taxon>Viridiplantae</taxon>
        <taxon>Streptophyta</taxon>
        <taxon>Embryophyta</taxon>
        <taxon>Tracheophyta</taxon>
        <taxon>Spermatophyta</taxon>
        <taxon>Magnoliopsida</taxon>
        <taxon>eudicotyledons</taxon>
        <taxon>Gunneridae</taxon>
        <taxon>Pentapetalae</taxon>
        <taxon>rosids</taxon>
        <taxon>fabids</taxon>
        <taxon>Rosales</taxon>
        <taxon>Rosaceae</taxon>
        <taxon>Amygdaloideae</taxon>
        <taxon>Amygdaleae</taxon>
        <taxon>Prunus</taxon>
    </lineage>
</organism>
<dbReference type="GO" id="GO:0044183">
    <property type="term" value="F:protein folding chaperone"/>
    <property type="evidence" value="ECO:0007669"/>
    <property type="project" value="TreeGrafter"/>
</dbReference>
<dbReference type="PANTHER" id="PTHR30560:SF4">
    <property type="entry name" value="OS01G0894700 PROTEIN"/>
    <property type="match status" value="1"/>
</dbReference>
<dbReference type="GO" id="GO:0043335">
    <property type="term" value="P:protein unfolding"/>
    <property type="evidence" value="ECO:0007669"/>
    <property type="project" value="TreeGrafter"/>
</dbReference>
<sequence>MTTQFPVRSYCSRALTCQNATRIVEFCNTQRKLFTSPHKTGHARLSRLIYAAGSGLEASIADVEGNLITLKTAKIVIESQEDNKIQVRVDLTGDDTEKVFDKVLTNLARTAPPVPDFADKKEENLNVKENKINTTQTAEELKLLFKPGTEFGFNAILELENSEIETPSAQRLFVEESWLTAKTASHKSQVVYFGISQSLKCHRFDKSIEREGDANEMRTLKRAFAEHVQSTRRSQILYMVGVFDLDGKRGKEYYFHR</sequence>
<dbReference type="EMBL" id="AP019297">
    <property type="protein sequence ID" value="BBG96262.1"/>
    <property type="molecule type" value="Genomic_DNA"/>
</dbReference>
<proteinExistence type="predicted"/>
<dbReference type="GO" id="GO:0051083">
    <property type="term" value="P:'de novo' cotranslational protein folding"/>
    <property type="evidence" value="ECO:0007669"/>
    <property type="project" value="TreeGrafter"/>
</dbReference>
<dbReference type="AlphaFoldDB" id="A0A4Y1QWN4"/>
<protein>
    <submittedName>
        <fullName evidence="1">Uncharacterized protein</fullName>
    </submittedName>
</protein>
<accession>A0A4Y1QWN4</accession>
<dbReference type="PANTHER" id="PTHR30560">
    <property type="entry name" value="TRIGGER FACTOR CHAPERONE AND PEPTIDYL-PROLYL CIS/TRANS ISOMERASE"/>
    <property type="match status" value="1"/>
</dbReference>
<dbReference type="GO" id="GO:0043022">
    <property type="term" value="F:ribosome binding"/>
    <property type="evidence" value="ECO:0007669"/>
    <property type="project" value="TreeGrafter"/>
</dbReference>
<dbReference type="GO" id="GO:0015031">
    <property type="term" value="P:protein transport"/>
    <property type="evidence" value="ECO:0007669"/>
    <property type="project" value="InterPro"/>
</dbReference>
<evidence type="ECO:0000313" key="1">
    <source>
        <dbReference type="EMBL" id="BBG96262.1"/>
    </source>
</evidence>
<dbReference type="GO" id="GO:0003755">
    <property type="term" value="F:peptidyl-prolyl cis-trans isomerase activity"/>
    <property type="evidence" value="ECO:0007669"/>
    <property type="project" value="TreeGrafter"/>
</dbReference>
<name>A0A4Y1QWN4_PRUDU</name>
<reference evidence="1" key="1">
    <citation type="journal article" date="2019" name="Science">
        <title>Mutation of a bHLH transcription factor allowed almond domestication.</title>
        <authorList>
            <person name="Sanchez-Perez R."/>
            <person name="Pavan S."/>
            <person name="Mazzeo R."/>
            <person name="Moldovan C."/>
            <person name="Aiese Cigliano R."/>
            <person name="Del Cueto J."/>
            <person name="Ricciardi F."/>
            <person name="Lotti C."/>
            <person name="Ricciardi L."/>
            <person name="Dicenta F."/>
            <person name="Lopez-Marques R.L."/>
            <person name="Lindberg Moller B."/>
        </authorList>
    </citation>
    <scope>NUCLEOTIDE SEQUENCE</scope>
</reference>
<gene>
    <name evidence="1" type="ORF">Prudu_005015</name>
</gene>